<dbReference type="EMBL" id="SRLO01000111">
    <property type="protein sequence ID" value="TNN74743.1"/>
    <property type="molecule type" value="Genomic_DNA"/>
</dbReference>
<sequence length="108" mass="12589">MKSVGLVHYRKADCRGRWWRDGPGNAGREKEKEEEEVEEGEARGFMTPQPGEKASSQKPPLFSPETQKGCEEEEEKEEEEREEEEEEGKEAERGREAWRREEILSSFS</sequence>
<dbReference type="Proteomes" id="UP000314294">
    <property type="component" value="Unassembled WGS sequence"/>
</dbReference>
<keyword evidence="3" id="KW-1185">Reference proteome</keyword>
<name>A0A4Z2ICE3_9TELE</name>
<dbReference type="AlphaFoldDB" id="A0A4Z2ICE3"/>
<gene>
    <name evidence="2" type="ORF">EYF80_015061</name>
</gene>
<feature type="compositionally biased region" description="Basic and acidic residues" evidence="1">
    <location>
        <begin position="90"/>
        <end position="108"/>
    </location>
</feature>
<evidence type="ECO:0000313" key="3">
    <source>
        <dbReference type="Proteomes" id="UP000314294"/>
    </source>
</evidence>
<feature type="region of interest" description="Disordered" evidence="1">
    <location>
        <begin position="15"/>
        <end position="108"/>
    </location>
</feature>
<protein>
    <submittedName>
        <fullName evidence="2">Uncharacterized protein</fullName>
    </submittedName>
</protein>
<accession>A0A4Z2ICE3</accession>
<reference evidence="2 3" key="1">
    <citation type="submission" date="2019-03" db="EMBL/GenBank/DDBJ databases">
        <title>First draft genome of Liparis tanakae, snailfish: a comprehensive survey of snailfish specific genes.</title>
        <authorList>
            <person name="Kim W."/>
            <person name="Song I."/>
            <person name="Jeong J.-H."/>
            <person name="Kim D."/>
            <person name="Kim S."/>
            <person name="Ryu S."/>
            <person name="Song J.Y."/>
            <person name="Lee S.K."/>
        </authorList>
    </citation>
    <scope>NUCLEOTIDE SEQUENCE [LARGE SCALE GENOMIC DNA]</scope>
    <source>
        <tissue evidence="2">Muscle</tissue>
    </source>
</reference>
<organism evidence="2 3">
    <name type="scientific">Liparis tanakae</name>
    <name type="common">Tanaka's snailfish</name>
    <dbReference type="NCBI Taxonomy" id="230148"/>
    <lineage>
        <taxon>Eukaryota</taxon>
        <taxon>Metazoa</taxon>
        <taxon>Chordata</taxon>
        <taxon>Craniata</taxon>
        <taxon>Vertebrata</taxon>
        <taxon>Euteleostomi</taxon>
        <taxon>Actinopterygii</taxon>
        <taxon>Neopterygii</taxon>
        <taxon>Teleostei</taxon>
        <taxon>Neoteleostei</taxon>
        <taxon>Acanthomorphata</taxon>
        <taxon>Eupercaria</taxon>
        <taxon>Perciformes</taxon>
        <taxon>Cottioidei</taxon>
        <taxon>Cottales</taxon>
        <taxon>Liparidae</taxon>
        <taxon>Liparis</taxon>
    </lineage>
</organism>
<comment type="caution">
    <text evidence="2">The sequence shown here is derived from an EMBL/GenBank/DDBJ whole genome shotgun (WGS) entry which is preliminary data.</text>
</comment>
<evidence type="ECO:0000256" key="1">
    <source>
        <dbReference type="SAM" id="MobiDB-lite"/>
    </source>
</evidence>
<proteinExistence type="predicted"/>
<feature type="compositionally biased region" description="Acidic residues" evidence="1">
    <location>
        <begin position="71"/>
        <end position="89"/>
    </location>
</feature>
<evidence type="ECO:0000313" key="2">
    <source>
        <dbReference type="EMBL" id="TNN74743.1"/>
    </source>
</evidence>